<dbReference type="EMBL" id="LZLM01000084">
    <property type="protein sequence ID" value="OBJ84502.1"/>
    <property type="molecule type" value="Genomic_DNA"/>
</dbReference>
<feature type="domain" description="HTH tetR-type" evidence="6">
    <location>
        <begin position="12"/>
        <end position="72"/>
    </location>
</feature>
<dbReference type="Pfam" id="PF00440">
    <property type="entry name" value="TetR_N"/>
    <property type="match status" value="1"/>
</dbReference>
<dbReference type="Proteomes" id="UP000093925">
    <property type="component" value="Unassembled WGS sequence"/>
</dbReference>
<evidence type="ECO:0000256" key="4">
    <source>
        <dbReference type="ARBA" id="ARBA00023163"/>
    </source>
</evidence>
<evidence type="ECO:0000259" key="6">
    <source>
        <dbReference type="PROSITE" id="PS50977"/>
    </source>
</evidence>
<dbReference type="Gene3D" id="1.10.357.10">
    <property type="entry name" value="Tetracycline Repressor, domain 2"/>
    <property type="match status" value="1"/>
</dbReference>
<dbReference type="AlphaFoldDB" id="A0A1A3KH96"/>
<keyword evidence="2" id="KW-0805">Transcription regulation</keyword>
<dbReference type="GO" id="GO:0003700">
    <property type="term" value="F:DNA-binding transcription factor activity"/>
    <property type="evidence" value="ECO:0007669"/>
    <property type="project" value="TreeGrafter"/>
</dbReference>
<evidence type="ECO:0000256" key="3">
    <source>
        <dbReference type="ARBA" id="ARBA00023125"/>
    </source>
</evidence>
<dbReference type="PRINTS" id="PR00455">
    <property type="entry name" value="HTHTETR"/>
</dbReference>
<dbReference type="PANTHER" id="PTHR30055">
    <property type="entry name" value="HTH-TYPE TRANSCRIPTIONAL REGULATOR RUTR"/>
    <property type="match status" value="1"/>
</dbReference>
<reference evidence="7 8" key="1">
    <citation type="submission" date="2016-06" db="EMBL/GenBank/DDBJ databases">
        <authorList>
            <person name="Kjaerup R.B."/>
            <person name="Dalgaard T.S."/>
            <person name="Juul-Madsen H.R."/>
        </authorList>
    </citation>
    <scope>NUCLEOTIDE SEQUENCE [LARGE SCALE GENOMIC DNA]</scope>
    <source>
        <strain evidence="7 8">1276495.2</strain>
    </source>
</reference>
<evidence type="ECO:0000256" key="1">
    <source>
        <dbReference type="ARBA" id="ARBA00022491"/>
    </source>
</evidence>
<dbReference type="InterPro" id="IPR009057">
    <property type="entry name" value="Homeodomain-like_sf"/>
</dbReference>
<keyword evidence="3 5" id="KW-0238">DNA-binding</keyword>
<dbReference type="InterPro" id="IPR039538">
    <property type="entry name" value="BetI_C"/>
</dbReference>
<evidence type="ECO:0000313" key="8">
    <source>
        <dbReference type="Proteomes" id="UP000093925"/>
    </source>
</evidence>
<name>A0A1A3KH96_MYCAS</name>
<proteinExistence type="predicted"/>
<dbReference type="Pfam" id="PF13977">
    <property type="entry name" value="TetR_C_6"/>
    <property type="match status" value="1"/>
</dbReference>
<dbReference type="InterPro" id="IPR036271">
    <property type="entry name" value="Tet_transcr_reg_TetR-rel_C_sf"/>
</dbReference>
<dbReference type="SUPFAM" id="SSF46689">
    <property type="entry name" value="Homeodomain-like"/>
    <property type="match status" value="1"/>
</dbReference>
<dbReference type="PANTHER" id="PTHR30055:SF234">
    <property type="entry name" value="HTH-TYPE TRANSCRIPTIONAL REGULATOR BETI"/>
    <property type="match status" value="1"/>
</dbReference>
<dbReference type="SUPFAM" id="SSF48498">
    <property type="entry name" value="Tetracyclin repressor-like, C-terminal domain"/>
    <property type="match status" value="1"/>
</dbReference>
<comment type="caution">
    <text evidence="7">The sequence shown here is derived from an EMBL/GenBank/DDBJ whole genome shotgun (WGS) entry which is preliminary data.</text>
</comment>
<keyword evidence="1" id="KW-0678">Repressor</keyword>
<organism evidence="7 8">
    <name type="scientific">Mycobacterium asiaticum</name>
    <dbReference type="NCBI Taxonomy" id="1790"/>
    <lineage>
        <taxon>Bacteria</taxon>
        <taxon>Bacillati</taxon>
        <taxon>Actinomycetota</taxon>
        <taxon>Actinomycetes</taxon>
        <taxon>Mycobacteriales</taxon>
        <taxon>Mycobacteriaceae</taxon>
        <taxon>Mycobacterium</taxon>
    </lineage>
</organism>
<evidence type="ECO:0000256" key="2">
    <source>
        <dbReference type="ARBA" id="ARBA00023015"/>
    </source>
</evidence>
<dbReference type="InterPro" id="IPR001647">
    <property type="entry name" value="HTH_TetR"/>
</dbReference>
<protein>
    <recommendedName>
        <fullName evidence="6">HTH tetR-type domain-containing protein</fullName>
    </recommendedName>
</protein>
<feature type="DNA-binding region" description="H-T-H motif" evidence="5">
    <location>
        <begin position="35"/>
        <end position="54"/>
    </location>
</feature>
<keyword evidence="4" id="KW-0804">Transcription</keyword>
<gene>
    <name evidence="7" type="ORF">A5640_15340</name>
</gene>
<accession>A0A1A3KH96</accession>
<evidence type="ECO:0000313" key="7">
    <source>
        <dbReference type="EMBL" id="OBJ84502.1"/>
    </source>
</evidence>
<dbReference type="PROSITE" id="PS50977">
    <property type="entry name" value="HTH_TETR_2"/>
    <property type="match status" value="1"/>
</dbReference>
<dbReference type="GO" id="GO:0000976">
    <property type="term" value="F:transcription cis-regulatory region binding"/>
    <property type="evidence" value="ECO:0007669"/>
    <property type="project" value="TreeGrafter"/>
</dbReference>
<dbReference type="InterPro" id="IPR050109">
    <property type="entry name" value="HTH-type_TetR-like_transc_reg"/>
</dbReference>
<sequence length="206" mass="22722">MTLPRRTRRAGGARRAEVAEVAATVLAERGYENTRFADVAAASGAAISTLQNYFGSREDMLIEAIRHATEVEVLALEAVAAAERDPWHRLVAMIDRNLNTPLRNHQLLIEVWRSSMRDGELRDYSQQGWARYRAPFLQAVIEGTEAGVFAPTVSAEDVIDLLLIWLAGAMVPRTLQFPAPSADGFRTALLRQVTSMLGRAGYREGG</sequence>
<evidence type="ECO:0000256" key="5">
    <source>
        <dbReference type="PROSITE-ProRule" id="PRU00335"/>
    </source>
</evidence>